<gene>
    <name evidence="1" type="ORF">Q9K02_03025</name>
</gene>
<dbReference type="EMBL" id="JAVAIM010000001">
    <property type="protein sequence ID" value="MDP4574112.1"/>
    <property type="molecule type" value="Genomic_DNA"/>
</dbReference>
<sequence>MSDAPRPAIHRLATLALDVLQDGYRAAEVEPLERTALHRLALGYLLLTGCATKRHVTTIWRVLGHEGSFSLPACRQSHFGVMVHGIRINVDKRLR</sequence>
<organism evidence="1 2">
    <name type="scientific">Qipengyuania profundimaris</name>
    <dbReference type="NCBI Taxonomy" id="3067652"/>
    <lineage>
        <taxon>Bacteria</taxon>
        <taxon>Pseudomonadati</taxon>
        <taxon>Pseudomonadota</taxon>
        <taxon>Alphaproteobacteria</taxon>
        <taxon>Sphingomonadales</taxon>
        <taxon>Erythrobacteraceae</taxon>
        <taxon>Qipengyuania</taxon>
    </lineage>
</organism>
<dbReference type="Proteomes" id="UP001240639">
    <property type="component" value="Unassembled WGS sequence"/>
</dbReference>
<keyword evidence="2" id="KW-1185">Reference proteome</keyword>
<protein>
    <submittedName>
        <fullName evidence="1">Uncharacterized protein</fullName>
    </submittedName>
</protein>
<reference evidence="1 2" key="1">
    <citation type="submission" date="2023-08" db="EMBL/GenBank/DDBJ databases">
        <title>genomic of G39.</title>
        <authorList>
            <person name="Wang Y."/>
        </authorList>
    </citation>
    <scope>NUCLEOTIDE SEQUENCE [LARGE SCALE GENOMIC DNA]</scope>
    <source>
        <strain evidence="1 2">G39</strain>
    </source>
</reference>
<evidence type="ECO:0000313" key="2">
    <source>
        <dbReference type="Proteomes" id="UP001240639"/>
    </source>
</evidence>
<proteinExistence type="predicted"/>
<dbReference type="RefSeq" id="WP_305931559.1">
    <property type="nucleotide sequence ID" value="NZ_JAVAIM010000001.1"/>
</dbReference>
<accession>A0ABT9HMN5</accession>
<name>A0ABT9HMN5_9SPHN</name>
<comment type="caution">
    <text evidence="1">The sequence shown here is derived from an EMBL/GenBank/DDBJ whole genome shotgun (WGS) entry which is preliminary data.</text>
</comment>
<evidence type="ECO:0000313" key="1">
    <source>
        <dbReference type="EMBL" id="MDP4574112.1"/>
    </source>
</evidence>